<dbReference type="RefSeq" id="WP_066338781.1">
    <property type="nucleotide sequence ID" value="NZ_JAXOJX010000014.1"/>
</dbReference>
<reference evidence="4 5" key="1">
    <citation type="submission" date="2023-11" db="EMBL/GenBank/DDBJ databases">
        <title>Draft genome of Azohydromonas lata strain H1 (DSM1123), a polyhydroxyalkanoate producer.</title>
        <authorList>
            <person name="Traversa D."/>
            <person name="D'Addabbo P."/>
            <person name="Pazzani C."/>
            <person name="Manzari C."/>
            <person name="Chiara M."/>
            <person name="Scrascia M."/>
        </authorList>
    </citation>
    <scope>NUCLEOTIDE SEQUENCE [LARGE SCALE GENOMIC DNA]</scope>
    <source>
        <strain evidence="4 5">H1</strain>
    </source>
</reference>
<dbReference type="InterPro" id="IPR036629">
    <property type="entry name" value="YjbJ_sf"/>
</dbReference>
<evidence type="ECO:0000259" key="3">
    <source>
        <dbReference type="Pfam" id="PF05532"/>
    </source>
</evidence>
<evidence type="ECO:0000313" key="4">
    <source>
        <dbReference type="EMBL" id="MDZ5457083.1"/>
    </source>
</evidence>
<dbReference type="Proteomes" id="UP001293718">
    <property type="component" value="Unassembled WGS sequence"/>
</dbReference>
<dbReference type="PANTHER" id="PTHR34977">
    <property type="entry name" value="UPF0337 PROTEIN YJBJ"/>
    <property type="match status" value="1"/>
</dbReference>
<dbReference type="InterPro" id="IPR050423">
    <property type="entry name" value="UPF0337_stress_rsp"/>
</dbReference>
<comment type="caution">
    <text evidence="4">The sequence shown here is derived from an EMBL/GenBank/DDBJ whole genome shotgun (WGS) entry which is preliminary data.</text>
</comment>
<accession>A0ABU5IGL7</accession>
<feature type="domain" description="CsbD-like" evidence="3">
    <location>
        <begin position="4"/>
        <end position="56"/>
    </location>
</feature>
<evidence type="ECO:0000313" key="5">
    <source>
        <dbReference type="Proteomes" id="UP001293718"/>
    </source>
</evidence>
<dbReference type="SUPFAM" id="SSF69047">
    <property type="entry name" value="Hypothetical protein YjbJ"/>
    <property type="match status" value="1"/>
</dbReference>
<dbReference type="PANTHER" id="PTHR34977:SF1">
    <property type="entry name" value="UPF0337 PROTEIN YJBJ"/>
    <property type="match status" value="1"/>
</dbReference>
<organism evidence="4 5">
    <name type="scientific">Azohydromonas lata</name>
    <dbReference type="NCBI Taxonomy" id="45677"/>
    <lineage>
        <taxon>Bacteria</taxon>
        <taxon>Pseudomonadati</taxon>
        <taxon>Pseudomonadota</taxon>
        <taxon>Betaproteobacteria</taxon>
        <taxon>Burkholderiales</taxon>
        <taxon>Sphaerotilaceae</taxon>
        <taxon>Azohydromonas</taxon>
    </lineage>
</organism>
<feature type="region of interest" description="Disordered" evidence="2">
    <location>
        <begin position="1"/>
        <end position="61"/>
    </location>
</feature>
<proteinExistence type="inferred from homology"/>
<gene>
    <name evidence="4" type="ORF">SM757_10930</name>
</gene>
<comment type="similarity">
    <text evidence="1">Belongs to the UPF0337 (CsbD) family.</text>
</comment>
<sequence length="61" mass="6580">MNKDQVKGVVDNAKGRIKEAAGDLTGNRQMQQEGRADQVGGTVRKNVGDAKETVKRGIDKL</sequence>
<evidence type="ECO:0000256" key="1">
    <source>
        <dbReference type="ARBA" id="ARBA00009129"/>
    </source>
</evidence>
<dbReference type="InterPro" id="IPR008462">
    <property type="entry name" value="CsbD"/>
</dbReference>
<name>A0ABU5IGL7_9BURK</name>
<dbReference type="Pfam" id="PF05532">
    <property type="entry name" value="CsbD"/>
    <property type="match status" value="1"/>
</dbReference>
<evidence type="ECO:0000256" key="2">
    <source>
        <dbReference type="SAM" id="MobiDB-lite"/>
    </source>
</evidence>
<dbReference type="EMBL" id="JAXOJX010000014">
    <property type="protein sequence ID" value="MDZ5457083.1"/>
    <property type="molecule type" value="Genomic_DNA"/>
</dbReference>
<feature type="compositionally biased region" description="Basic and acidic residues" evidence="2">
    <location>
        <begin position="46"/>
        <end position="61"/>
    </location>
</feature>
<keyword evidence="5" id="KW-1185">Reference proteome</keyword>
<dbReference type="Gene3D" id="1.10.1470.10">
    <property type="entry name" value="YjbJ"/>
    <property type="match status" value="1"/>
</dbReference>
<protein>
    <submittedName>
        <fullName evidence="4">CsbD family protein</fullName>
    </submittedName>
</protein>